<accession>A0ACC1RWT2</accession>
<proteinExistence type="predicted"/>
<dbReference type="Proteomes" id="UP001148662">
    <property type="component" value="Unassembled WGS sequence"/>
</dbReference>
<organism evidence="1 2">
    <name type="scientific">Phlebia brevispora</name>
    <dbReference type="NCBI Taxonomy" id="194682"/>
    <lineage>
        <taxon>Eukaryota</taxon>
        <taxon>Fungi</taxon>
        <taxon>Dikarya</taxon>
        <taxon>Basidiomycota</taxon>
        <taxon>Agaricomycotina</taxon>
        <taxon>Agaricomycetes</taxon>
        <taxon>Polyporales</taxon>
        <taxon>Meruliaceae</taxon>
        <taxon>Phlebia</taxon>
    </lineage>
</organism>
<keyword evidence="2" id="KW-1185">Reference proteome</keyword>
<comment type="caution">
    <text evidence="1">The sequence shown here is derived from an EMBL/GenBank/DDBJ whole genome shotgun (WGS) entry which is preliminary data.</text>
</comment>
<protein>
    <submittedName>
        <fullName evidence="1">Uncharacterized protein</fullName>
    </submittedName>
</protein>
<sequence length="476" mass="51984">MIIPEDAEPSPPKGQVPLPAASPAPPPAYNEHQPLNPAASMSTYNPTATIPIYVPASVLMPVRPAPPAGRRFLKAFAVALLVWALLGMVTKSIIEVARANWRHRTDGPEAHDAWPIKSDGRIIKCTKSPADWTHERDRALVSFDLPLSADVLYAFSRGVQSAGNIVITQDERTHDIDKVHVDVAAVHSTPHFLSSVSVCALERREGEFGIGVFTPSQYPRDGSRLPTLDFELTVRLPKYPNGSMLEVKSLETNLPQFAHHIGDLSGHVYFHDLNLRSSNAHITSHSVNATRLSVQTENSMIKGSYEASRSLELKTTNGELKAQVTVHNEDGTARSEVLLRNSNSPLTAYIELKSSAADKTGGAFHVVGKSSNGRLNLTCTEAPVDSKLELSAYTSNSAAYVTLHPTFEGKFQVSTKNANLNAVIDKHVKDPSGRDTTRQVEIWTFPTYSRGNIRWSGKHMGEVDVRTQNGPATLRG</sequence>
<evidence type="ECO:0000313" key="1">
    <source>
        <dbReference type="EMBL" id="KAJ3527356.1"/>
    </source>
</evidence>
<evidence type="ECO:0000313" key="2">
    <source>
        <dbReference type="Proteomes" id="UP001148662"/>
    </source>
</evidence>
<dbReference type="EMBL" id="JANHOG010002094">
    <property type="protein sequence ID" value="KAJ3527356.1"/>
    <property type="molecule type" value="Genomic_DNA"/>
</dbReference>
<gene>
    <name evidence="1" type="ORF">NM688_g8139</name>
</gene>
<reference evidence="1" key="1">
    <citation type="submission" date="2022-07" db="EMBL/GenBank/DDBJ databases">
        <title>Genome Sequence of Phlebia brevispora.</title>
        <authorList>
            <person name="Buettner E."/>
        </authorList>
    </citation>
    <scope>NUCLEOTIDE SEQUENCE</scope>
    <source>
        <strain evidence="1">MPL23</strain>
    </source>
</reference>
<name>A0ACC1RWT2_9APHY</name>